<evidence type="ECO:0000259" key="2">
    <source>
        <dbReference type="PROSITE" id="PS51733"/>
    </source>
</evidence>
<dbReference type="InterPro" id="IPR004408">
    <property type="entry name" value="Biotin_CoA_COase_ligase"/>
</dbReference>
<evidence type="ECO:0000313" key="3">
    <source>
        <dbReference type="EMBL" id="SFK25700.1"/>
    </source>
</evidence>
<sequence>MPILWTPDIEGVTDAFSADHADAPAILGPGEPCADRSDERVYLCGPCSSALDVAGHLAGQGCLDPWDSVLATRQWAGRGQMRRNWISQPGNLFAAWRLPMPPSTWQNMLSVLVGWVMCRGLGELGVPVTLKWPNDILLHDRKIGGILIEERGDVLLAGIGLNIASCPEDADLRRDHACVAASLGGLLRGVSIFGLWLRLVNFGRLRYSTELSDSTPLEFSQLIEPVLAYLGALVRVSDNRSSVCGTYAGVSPDGGIILLADGERRILHSGSLRPEGWSESQI</sequence>
<dbReference type="RefSeq" id="WP_092377661.1">
    <property type="nucleotide sequence ID" value="NZ_FORX01000018.1"/>
</dbReference>
<dbReference type="GO" id="GO:0005737">
    <property type="term" value="C:cytoplasm"/>
    <property type="evidence" value="ECO:0007669"/>
    <property type="project" value="TreeGrafter"/>
</dbReference>
<reference evidence="4" key="1">
    <citation type="submission" date="2016-10" db="EMBL/GenBank/DDBJ databases">
        <authorList>
            <person name="Varghese N."/>
            <person name="Submissions S."/>
        </authorList>
    </citation>
    <scope>NUCLEOTIDE SEQUENCE [LARGE SCALE GENOMIC DNA]</scope>
    <source>
        <strain evidence="4">DSM 5918</strain>
    </source>
</reference>
<dbReference type="SUPFAM" id="SSF55681">
    <property type="entry name" value="Class II aaRS and biotin synthetases"/>
    <property type="match status" value="1"/>
</dbReference>
<dbReference type="STRING" id="52560.SAMN04488082_11850"/>
<dbReference type="GO" id="GO:0004077">
    <property type="term" value="F:biotin--[biotin carboxyl-carrier protein] ligase activity"/>
    <property type="evidence" value="ECO:0007669"/>
    <property type="project" value="InterPro"/>
</dbReference>
<name>A0A1I3Y1S0_9BACT</name>
<keyword evidence="4" id="KW-1185">Reference proteome</keyword>
<protein>
    <submittedName>
        <fullName evidence="3">BirA family transcriptional regulator, biotin operon repressor / biotin-[acetyl-CoA-carboxylase] ligase</fullName>
    </submittedName>
</protein>
<dbReference type="Pfam" id="PF03099">
    <property type="entry name" value="BPL_LplA_LipB"/>
    <property type="match status" value="1"/>
</dbReference>
<proteinExistence type="predicted"/>
<evidence type="ECO:0000313" key="4">
    <source>
        <dbReference type="Proteomes" id="UP000198635"/>
    </source>
</evidence>
<organism evidence="3 4">
    <name type="scientific">Desulfomicrobium apsheronum</name>
    <dbReference type="NCBI Taxonomy" id="52560"/>
    <lineage>
        <taxon>Bacteria</taxon>
        <taxon>Pseudomonadati</taxon>
        <taxon>Thermodesulfobacteriota</taxon>
        <taxon>Desulfovibrionia</taxon>
        <taxon>Desulfovibrionales</taxon>
        <taxon>Desulfomicrobiaceae</taxon>
        <taxon>Desulfomicrobium</taxon>
    </lineage>
</organism>
<dbReference type="AlphaFoldDB" id="A0A1I3Y1S0"/>
<evidence type="ECO:0000256" key="1">
    <source>
        <dbReference type="ARBA" id="ARBA00022598"/>
    </source>
</evidence>
<dbReference type="Proteomes" id="UP000198635">
    <property type="component" value="Unassembled WGS sequence"/>
</dbReference>
<dbReference type="PROSITE" id="PS51733">
    <property type="entry name" value="BPL_LPL_CATALYTIC"/>
    <property type="match status" value="1"/>
</dbReference>
<dbReference type="PANTHER" id="PTHR12835:SF5">
    <property type="entry name" value="BIOTIN--PROTEIN LIGASE"/>
    <property type="match status" value="1"/>
</dbReference>
<dbReference type="InterPro" id="IPR004143">
    <property type="entry name" value="BPL_LPL_catalytic"/>
</dbReference>
<dbReference type="OrthoDB" id="9807064at2"/>
<accession>A0A1I3Y1S0</accession>
<dbReference type="PANTHER" id="PTHR12835">
    <property type="entry name" value="BIOTIN PROTEIN LIGASE"/>
    <property type="match status" value="1"/>
</dbReference>
<dbReference type="Gene3D" id="3.30.930.10">
    <property type="entry name" value="Bira Bifunctional Protein, Domain 2"/>
    <property type="match status" value="1"/>
</dbReference>
<dbReference type="NCBIfam" id="TIGR00121">
    <property type="entry name" value="birA_ligase"/>
    <property type="match status" value="1"/>
</dbReference>
<keyword evidence="1 3" id="KW-0436">Ligase</keyword>
<gene>
    <name evidence="3" type="ORF">SAMN04488082_11850</name>
</gene>
<dbReference type="InterPro" id="IPR045864">
    <property type="entry name" value="aa-tRNA-synth_II/BPL/LPL"/>
</dbReference>
<feature type="domain" description="BPL/LPL catalytic" evidence="2">
    <location>
        <begin position="35"/>
        <end position="211"/>
    </location>
</feature>
<dbReference type="EMBL" id="FORX01000018">
    <property type="protein sequence ID" value="SFK25700.1"/>
    <property type="molecule type" value="Genomic_DNA"/>
</dbReference>